<evidence type="ECO:0000313" key="5">
    <source>
        <dbReference type="Proteomes" id="UP001501594"/>
    </source>
</evidence>
<keyword evidence="1" id="KW-0472">Membrane</keyword>
<feature type="chain" id="PRO_5046217934" description="Surface adhesin CshA non-repetitive domain-containing protein" evidence="2">
    <location>
        <begin position="37"/>
        <end position="342"/>
    </location>
</feature>
<gene>
    <name evidence="4" type="ORF">GCM10022256_26530</name>
</gene>
<keyword evidence="1" id="KW-1133">Transmembrane helix</keyword>
<evidence type="ECO:0000256" key="1">
    <source>
        <dbReference type="SAM" id="Phobius"/>
    </source>
</evidence>
<feature type="domain" description="Surface adhesin CshA non-repetitive" evidence="3">
    <location>
        <begin position="84"/>
        <end position="272"/>
    </location>
</feature>
<evidence type="ECO:0000256" key="2">
    <source>
        <dbReference type="SAM" id="SignalP"/>
    </source>
</evidence>
<feature type="transmembrane region" description="Helical" evidence="1">
    <location>
        <begin position="318"/>
        <end position="335"/>
    </location>
</feature>
<feature type="signal peptide" evidence="2">
    <location>
        <begin position="1"/>
        <end position="36"/>
    </location>
</feature>
<dbReference type="Proteomes" id="UP001501594">
    <property type="component" value="Unassembled WGS sequence"/>
</dbReference>
<evidence type="ECO:0000259" key="3">
    <source>
        <dbReference type="Pfam" id="PF18651"/>
    </source>
</evidence>
<evidence type="ECO:0000313" key="4">
    <source>
        <dbReference type="EMBL" id="GAA4267041.1"/>
    </source>
</evidence>
<sequence>MQSTTARPSRAGSRPRVRRLAALAASALLACGLALAAGAPASAATPVAAPAATPGSTTAASSGTALASSCDVAASSTSTAASDLCWLDLSGYSAPAATSTAGQRFSVVVDGGYRLSFTLRASGGAVHPTALGAYVNAYLGTRGILTGVTGRPVLSQVDQTTTTTLALSDIRVVDSNDQPAAAFTLVGADAESTDAGESITWRSDVPLESTKYVPLADACQGSLTGFASKTVVCAGAGEIGEHRDGTAMVAAPDATSFSQTLVGGGEEGVAFAVALPSLTPAAATVSSPSTTAHAPSAPASSGDSVTWLGGSAALRTPSLIGAALLLAAAVLVLVARRRRIRP</sequence>
<accession>A0ABP8E4Q1</accession>
<keyword evidence="1" id="KW-0812">Transmembrane</keyword>
<protein>
    <recommendedName>
        <fullName evidence="3">Surface adhesin CshA non-repetitive domain-containing protein</fullName>
    </recommendedName>
</protein>
<dbReference type="PROSITE" id="PS51257">
    <property type="entry name" value="PROKAR_LIPOPROTEIN"/>
    <property type="match status" value="1"/>
</dbReference>
<name>A0ABP8E4Q1_9MICO</name>
<organism evidence="4 5">
    <name type="scientific">Frondihabitans peucedani</name>
    <dbReference type="NCBI Taxonomy" id="598626"/>
    <lineage>
        <taxon>Bacteria</taxon>
        <taxon>Bacillati</taxon>
        <taxon>Actinomycetota</taxon>
        <taxon>Actinomycetes</taxon>
        <taxon>Micrococcales</taxon>
        <taxon>Microbacteriaceae</taxon>
        <taxon>Frondihabitans</taxon>
    </lineage>
</organism>
<dbReference type="InterPro" id="IPR040683">
    <property type="entry name" value="CshA_NR2"/>
</dbReference>
<reference evidence="5" key="1">
    <citation type="journal article" date="2019" name="Int. J. Syst. Evol. Microbiol.">
        <title>The Global Catalogue of Microorganisms (GCM) 10K type strain sequencing project: providing services to taxonomists for standard genome sequencing and annotation.</title>
        <authorList>
            <consortium name="The Broad Institute Genomics Platform"/>
            <consortium name="The Broad Institute Genome Sequencing Center for Infectious Disease"/>
            <person name="Wu L."/>
            <person name="Ma J."/>
        </authorList>
    </citation>
    <scope>NUCLEOTIDE SEQUENCE [LARGE SCALE GENOMIC DNA]</scope>
    <source>
        <strain evidence="5">JCM 17442</strain>
    </source>
</reference>
<proteinExistence type="predicted"/>
<dbReference type="RefSeq" id="WP_344796956.1">
    <property type="nucleotide sequence ID" value="NZ_BAABAU010000003.1"/>
</dbReference>
<dbReference type="EMBL" id="BAABAU010000003">
    <property type="protein sequence ID" value="GAA4267041.1"/>
    <property type="molecule type" value="Genomic_DNA"/>
</dbReference>
<dbReference type="Pfam" id="PF18651">
    <property type="entry name" value="CshA_NR2"/>
    <property type="match status" value="1"/>
</dbReference>
<keyword evidence="5" id="KW-1185">Reference proteome</keyword>
<keyword evidence="2" id="KW-0732">Signal</keyword>
<comment type="caution">
    <text evidence="4">The sequence shown here is derived from an EMBL/GenBank/DDBJ whole genome shotgun (WGS) entry which is preliminary data.</text>
</comment>